<feature type="domain" description="PP4R3 EVH1-like" evidence="7">
    <location>
        <begin position="34"/>
        <end position="130"/>
    </location>
</feature>
<dbReference type="AlphaFoldDB" id="A0AAD5G0J8"/>
<reference evidence="8 9" key="1">
    <citation type="journal article" date="2022" name="DNA Res.">
        <title>Genome analysis of five recently described species of the CUG-Ser clade uncovers Candida theae as a new hybrid lineage with pathogenic potential in the Candida parapsilosis species complex.</title>
        <authorList>
            <person name="Mixao V."/>
            <person name="Del Olmo V."/>
            <person name="Hegedusova E."/>
            <person name="Saus E."/>
            <person name="Pryszcz L."/>
            <person name="Cillingova A."/>
            <person name="Nosek J."/>
            <person name="Gabaldon T."/>
        </authorList>
    </citation>
    <scope>NUCLEOTIDE SEQUENCE [LARGE SCALE GENOMIC DNA]</scope>
    <source>
        <strain evidence="8 9">CBS 12239</strain>
    </source>
</reference>
<keyword evidence="2" id="KW-0539">Nucleus</keyword>
<evidence type="ECO:0000259" key="7">
    <source>
        <dbReference type="Pfam" id="PF22972"/>
    </source>
</evidence>
<dbReference type="Pfam" id="PF22972">
    <property type="entry name" value="EVH1_PP4R3"/>
    <property type="match status" value="1"/>
</dbReference>
<dbReference type="SUPFAM" id="SSF50729">
    <property type="entry name" value="PH domain-like"/>
    <property type="match status" value="1"/>
</dbReference>
<evidence type="ECO:0000259" key="6">
    <source>
        <dbReference type="Pfam" id="PF04802"/>
    </source>
</evidence>
<evidence type="ECO:0000313" key="8">
    <source>
        <dbReference type="EMBL" id="KAI5967089.1"/>
    </source>
</evidence>
<evidence type="ECO:0000256" key="2">
    <source>
        <dbReference type="ARBA" id="ARBA00023242"/>
    </source>
</evidence>
<organism evidence="8 9">
    <name type="scientific">Candida theae</name>
    <dbReference type="NCBI Taxonomy" id="1198502"/>
    <lineage>
        <taxon>Eukaryota</taxon>
        <taxon>Fungi</taxon>
        <taxon>Dikarya</taxon>
        <taxon>Ascomycota</taxon>
        <taxon>Saccharomycotina</taxon>
        <taxon>Pichiomycetes</taxon>
        <taxon>Debaryomycetaceae</taxon>
        <taxon>Candida/Lodderomyces clade</taxon>
        <taxon>Candida</taxon>
    </lineage>
</organism>
<proteinExistence type="predicted"/>
<feature type="region of interest" description="Disordered" evidence="5">
    <location>
        <begin position="827"/>
        <end position="898"/>
    </location>
</feature>
<dbReference type="InterPro" id="IPR006887">
    <property type="entry name" value="P4R3-like_central_dom"/>
</dbReference>
<protein>
    <recommendedName>
        <fullName evidence="4">Serine/threonine-protein phosphatase 4 regulatory subunit 3</fullName>
    </recommendedName>
</protein>
<dbReference type="InterPro" id="IPR011993">
    <property type="entry name" value="PH-like_dom_sf"/>
</dbReference>
<dbReference type="PANTHER" id="PTHR23318:SF0">
    <property type="entry name" value="SERINE_THREONINE-PROTEIN PHOSPHATASE 4 REGULATORY SUBUNIT 3"/>
    <property type="match status" value="1"/>
</dbReference>
<gene>
    <name evidence="8" type="ORF">KGF57_000518</name>
</gene>
<dbReference type="InterPro" id="IPR051137">
    <property type="entry name" value="PP4R3-like"/>
</dbReference>
<feature type="compositionally biased region" description="Polar residues" evidence="5">
    <location>
        <begin position="878"/>
        <end position="895"/>
    </location>
</feature>
<evidence type="ECO:0000256" key="4">
    <source>
        <dbReference type="ARBA" id="ARBA00068937"/>
    </source>
</evidence>
<dbReference type="GO" id="GO:0030289">
    <property type="term" value="C:protein phosphatase 4 complex"/>
    <property type="evidence" value="ECO:0007669"/>
    <property type="project" value="TreeGrafter"/>
</dbReference>
<comment type="subcellular location">
    <subcellularLocation>
        <location evidence="1">Nucleus</location>
    </subcellularLocation>
</comment>
<dbReference type="GO" id="GO:0010948">
    <property type="term" value="P:negative regulation of cell cycle process"/>
    <property type="evidence" value="ECO:0007669"/>
    <property type="project" value="UniProtKB-ARBA"/>
</dbReference>
<dbReference type="GeneID" id="76148577"/>
<dbReference type="SUPFAM" id="SSF48371">
    <property type="entry name" value="ARM repeat"/>
    <property type="match status" value="1"/>
</dbReference>
<dbReference type="GO" id="GO:0072542">
    <property type="term" value="F:protein phosphatase activator activity"/>
    <property type="evidence" value="ECO:0007669"/>
    <property type="project" value="TreeGrafter"/>
</dbReference>
<feature type="region of interest" description="Disordered" evidence="5">
    <location>
        <begin position="420"/>
        <end position="449"/>
    </location>
</feature>
<dbReference type="PANTHER" id="PTHR23318">
    <property type="entry name" value="ATP SYNTHASE GAMMA-RELATED"/>
    <property type="match status" value="1"/>
</dbReference>
<dbReference type="Pfam" id="PF04802">
    <property type="entry name" value="PP4R3"/>
    <property type="match status" value="1"/>
</dbReference>
<feature type="compositionally biased region" description="Polar residues" evidence="5">
    <location>
        <begin position="420"/>
        <end position="430"/>
    </location>
</feature>
<dbReference type="Gene3D" id="2.30.29.30">
    <property type="entry name" value="Pleckstrin-homology domain (PH domain)/Phosphotyrosine-binding domain (PTB)"/>
    <property type="match status" value="1"/>
</dbReference>
<dbReference type="FunFam" id="2.30.29.30:FF:000455">
    <property type="entry name" value="Psy2p"/>
    <property type="match status" value="1"/>
</dbReference>
<dbReference type="Proteomes" id="UP001204833">
    <property type="component" value="Unassembled WGS sequence"/>
</dbReference>
<dbReference type="GO" id="GO:0006974">
    <property type="term" value="P:DNA damage response"/>
    <property type="evidence" value="ECO:0007669"/>
    <property type="project" value="TreeGrafter"/>
</dbReference>
<accession>A0AAD5G0J8</accession>
<dbReference type="InterPro" id="IPR055236">
    <property type="entry name" value="EVH1_PP4R3"/>
</dbReference>
<feature type="region of interest" description="Disordered" evidence="5">
    <location>
        <begin position="515"/>
        <end position="539"/>
    </location>
</feature>
<sequence>MVYKEANECEYFTPLTQSKKEELLRLESAGKTPRRVKVYLLEGEDWLDNGTGFCVGEIDEDTRVPYFLVKRESKKNEVILKSNLEGNIQYQRQQDTLIVWTDPSGSDLALSFQETEGCADLCDFIIKVQQGNYSPNISLYYVISRQPECEDITELVTGPIRYPPPSPSEENIETVLDCLNQGAGSQFTRTNISDYLVESKYFEKLLDLFRYAESNGNTTVLHHLSDIVRVLLSYNEPSLLEDMLSSETNILLLSGVFEYESSVSEPKPSYRTFFEHTQFKTVIPTTEQELFKRDHYLTVLKESVLTKYLDDHTVSQLNSMIYENQVKILKHLKSAGVLEQLFEIYDTEGSAELKRDGVKMLHQYILLAKSIQKHDFFASLIKPGLFTMVNFALNETEDSIRIMGTELIVTVIEQSVALTNSGDQEPSIDNSEPPIRSCQEETTPSLPHDVVNDLRRDVSESKSDLSSFGGYFVSTLSEIIANDEHVGLKYQAFEALKTLLDPSVLENAEDGAVDESVGSIVSSQESLDQEDQKRDDKSDNEVSAPLHLASFYKQVAPKLFAKLVAITEYTEYNDPLSHANSTLLSLLCDFIVFGAKEHDTVHVRNFLVEHKVLQGMVKLLDSPCKKVLKLHIVRCLRSVVLLNDDEITNYILENDILESLFQYFATVIKGDNMCSSACLDFLNIIRVQSDAKNFGKRRNFKLIAEYLKKRHGDVLESASCMKIGPDIVGLVENNFNEMENTTLGICGETDLEQLGIHESFIRNGFSCNEDVEDLSLESSVRAQNGSMDSMGVGCKLNEASQIERGINRESTDEEDYRDAKLDSSLSKIGEKRSRDSNQVADVNIHNSTKRRSFAESEQENNFDASNPTADIPTPYLAKSSSGEYVNGETSTSANKTDFETVKGRLVEVSGQGTHDR</sequence>
<comment type="caution">
    <text evidence="8">The sequence shown here is derived from an EMBL/GenBank/DDBJ whole genome shotgun (WGS) entry which is preliminary data.</text>
</comment>
<dbReference type="RefSeq" id="XP_051610979.1">
    <property type="nucleotide sequence ID" value="XM_051754766.1"/>
</dbReference>
<evidence type="ECO:0000313" key="9">
    <source>
        <dbReference type="Proteomes" id="UP001204833"/>
    </source>
</evidence>
<dbReference type="GO" id="GO:0005654">
    <property type="term" value="C:nucleoplasm"/>
    <property type="evidence" value="ECO:0007669"/>
    <property type="project" value="TreeGrafter"/>
</dbReference>
<dbReference type="EMBL" id="JAIHNG010000034">
    <property type="protein sequence ID" value="KAI5967089.1"/>
    <property type="molecule type" value="Genomic_DNA"/>
</dbReference>
<evidence type="ECO:0000256" key="5">
    <source>
        <dbReference type="SAM" id="MobiDB-lite"/>
    </source>
</evidence>
<feature type="compositionally biased region" description="Polar residues" evidence="5">
    <location>
        <begin position="859"/>
        <end position="868"/>
    </location>
</feature>
<feature type="compositionally biased region" description="Basic and acidic residues" evidence="5">
    <location>
        <begin position="530"/>
        <end position="539"/>
    </location>
</feature>
<keyword evidence="9" id="KW-1185">Reference proteome</keyword>
<dbReference type="InterPro" id="IPR016024">
    <property type="entry name" value="ARM-type_fold"/>
</dbReference>
<comment type="function">
    <text evidence="3">Core regulatory subunit of the histone H2A phosphatase complex, which dephosphorylates H2AS128ph (gamma-H2A) that has been displaced from sites of DNA lesions in the double-stranded DNA break repair process. Dephosphorylation is necessary for efficient recovery from the DNA damage checkpoint.</text>
</comment>
<feature type="compositionally biased region" description="Polar residues" evidence="5">
    <location>
        <begin position="836"/>
        <end position="846"/>
    </location>
</feature>
<feature type="domain" description="Serine/threonine-protein phosphatase 4 regulatory subunit 3-like central" evidence="6">
    <location>
        <begin position="175"/>
        <end position="727"/>
    </location>
</feature>
<evidence type="ECO:0000256" key="1">
    <source>
        <dbReference type="ARBA" id="ARBA00004123"/>
    </source>
</evidence>
<name>A0AAD5G0J8_9ASCO</name>
<evidence type="ECO:0000256" key="3">
    <source>
        <dbReference type="ARBA" id="ARBA00058488"/>
    </source>
</evidence>